<dbReference type="InterPro" id="IPR050469">
    <property type="entry name" value="Diguanylate_Cyclase"/>
</dbReference>
<dbReference type="InterPro" id="IPR003018">
    <property type="entry name" value="GAF"/>
</dbReference>
<organism evidence="4 5">
    <name type="scientific">Candidatus Cohnella colombiensis</name>
    <dbReference type="NCBI Taxonomy" id="3121368"/>
    <lineage>
        <taxon>Bacteria</taxon>
        <taxon>Bacillati</taxon>
        <taxon>Bacillota</taxon>
        <taxon>Bacilli</taxon>
        <taxon>Bacillales</taxon>
        <taxon>Paenibacillaceae</taxon>
        <taxon>Cohnella</taxon>
    </lineage>
</organism>
<dbReference type="GO" id="GO:0043709">
    <property type="term" value="P:cell adhesion involved in single-species biofilm formation"/>
    <property type="evidence" value="ECO:0007669"/>
    <property type="project" value="TreeGrafter"/>
</dbReference>
<evidence type="ECO:0000313" key="5">
    <source>
        <dbReference type="Proteomes" id="UP001178662"/>
    </source>
</evidence>
<proteinExistence type="predicted"/>
<keyword evidence="5" id="KW-1185">Reference proteome</keyword>
<dbReference type="CDD" id="cd01949">
    <property type="entry name" value="GGDEF"/>
    <property type="match status" value="1"/>
</dbReference>
<feature type="domain" description="GGDEF" evidence="3">
    <location>
        <begin position="329"/>
        <end position="501"/>
    </location>
</feature>
<keyword evidence="1" id="KW-0472">Membrane</keyword>
<feature type="transmembrane region" description="Helical" evidence="1">
    <location>
        <begin position="59"/>
        <end position="88"/>
    </location>
</feature>
<name>A0AA95JA76_9BACL</name>
<gene>
    <name evidence="4" type="ORF">P0Y55_16050</name>
</gene>
<dbReference type="PANTHER" id="PTHR45138">
    <property type="entry name" value="REGULATORY COMPONENTS OF SENSORY TRANSDUCTION SYSTEM"/>
    <property type="match status" value="1"/>
</dbReference>
<dbReference type="EMBL" id="CP119317">
    <property type="protein sequence ID" value="WEK54053.1"/>
    <property type="molecule type" value="Genomic_DNA"/>
</dbReference>
<dbReference type="NCBIfam" id="TIGR00254">
    <property type="entry name" value="GGDEF"/>
    <property type="match status" value="1"/>
</dbReference>
<dbReference type="Gene3D" id="3.30.450.40">
    <property type="match status" value="1"/>
</dbReference>
<feature type="transmembrane region" description="Helical" evidence="1">
    <location>
        <begin position="6"/>
        <end position="22"/>
    </location>
</feature>
<evidence type="ECO:0000256" key="1">
    <source>
        <dbReference type="SAM" id="Phobius"/>
    </source>
</evidence>
<dbReference type="SMART" id="SM00267">
    <property type="entry name" value="GGDEF"/>
    <property type="match status" value="1"/>
</dbReference>
<dbReference type="FunFam" id="3.30.70.270:FF:000001">
    <property type="entry name" value="Diguanylate cyclase domain protein"/>
    <property type="match status" value="1"/>
</dbReference>
<accession>A0AA95JA76</accession>
<dbReference type="InterPro" id="IPR043128">
    <property type="entry name" value="Rev_trsase/Diguanyl_cyclase"/>
</dbReference>
<evidence type="ECO:0000313" key="4">
    <source>
        <dbReference type="EMBL" id="WEK54053.1"/>
    </source>
</evidence>
<feature type="domain" description="GAF" evidence="2">
    <location>
        <begin position="151"/>
        <end position="337"/>
    </location>
</feature>
<dbReference type="PANTHER" id="PTHR45138:SF9">
    <property type="entry name" value="DIGUANYLATE CYCLASE DGCM-RELATED"/>
    <property type="match status" value="1"/>
</dbReference>
<dbReference type="GO" id="GO:0005886">
    <property type="term" value="C:plasma membrane"/>
    <property type="evidence" value="ECO:0007669"/>
    <property type="project" value="TreeGrafter"/>
</dbReference>
<dbReference type="Pfam" id="PF01590">
    <property type="entry name" value="GAF"/>
    <property type="match status" value="1"/>
</dbReference>
<feature type="transmembrane region" description="Helical" evidence="1">
    <location>
        <begin position="95"/>
        <end position="112"/>
    </location>
</feature>
<evidence type="ECO:0000259" key="2">
    <source>
        <dbReference type="SMART" id="SM00065"/>
    </source>
</evidence>
<dbReference type="SUPFAM" id="SSF55073">
    <property type="entry name" value="Nucleotide cyclase"/>
    <property type="match status" value="1"/>
</dbReference>
<dbReference type="AlphaFoldDB" id="A0AA95JA76"/>
<dbReference type="SUPFAM" id="SSF55781">
    <property type="entry name" value="GAF domain-like"/>
    <property type="match status" value="1"/>
</dbReference>
<dbReference type="SMART" id="SM00065">
    <property type="entry name" value="GAF"/>
    <property type="match status" value="1"/>
</dbReference>
<reference evidence="4" key="1">
    <citation type="submission" date="2023-03" db="EMBL/GenBank/DDBJ databases">
        <title>Andean soil-derived lignocellulolytic bacterial consortium as a source of novel taxa and putative plastic-active enzymes.</title>
        <authorList>
            <person name="Diaz-Garcia L."/>
            <person name="Chuvochina M."/>
            <person name="Feuerriegel G."/>
            <person name="Bunk B."/>
            <person name="Sproer C."/>
            <person name="Streit W.R."/>
            <person name="Rodriguez L.M."/>
            <person name="Overmann J."/>
            <person name="Jimenez D.J."/>
        </authorList>
    </citation>
    <scope>NUCLEOTIDE SEQUENCE</scope>
    <source>
        <strain evidence="4">MAG 2441</strain>
    </source>
</reference>
<dbReference type="InterPro" id="IPR029016">
    <property type="entry name" value="GAF-like_dom_sf"/>
</dbReference>
<keyword evidence="1" id="KW-0812">Transmembrane</keyword>
<dbReference type="GO" id="GO:1902201">
    <property type="term" value="P:negative regulation of bacterial-type flagellum-dependent cell motility"/>
    <property type="evidence" value="ECO:0007669"/>
    <property type="project" value="TreeGrafter"/>
</dbReference>
<sequence length="501" mass="55977">MITPYVPLIVSTLLLSVTANYLRFKGSEKFNKAVLVITSLLVVELEGLFFEFTSTDWTMLVFIGITTICFDMIGALISTSVAGCIMMLQTGESVLFVWLTYLIFATGVYLLHRYMKFKQQESDAWLSKLSTNSKLLNVYKEVSFSIQQSVQLQKLLQTILTAVTAGHGLGFNRAMILLVDEKGTHLNGVMGVGPMTAEEGFAVWKGIAKKKFKLVDLIQIAEKEITSDVLLNDRVKMLEIALDEPSFLSKVLETGSPLHLSNWDNSDQTLLHFVSEFNMSELAVFPLISQEAKVGVLIIDNPVNKKPITANDMDNVIPIAKQTAVAIQHRHFYMKIEDMAIKDGLTGLLNHRAFQTNLVQYIPYSREKTLSLILLDIDSFKHFNDTNGHLMGNEVLIQLAKIIQCLIQEPYQAFRFGGEEFVILLPQTSKEHAVRVAEQLRSNIERATFPCGEKQPLGRVTVSFGVASTEDMPSSGEFDLVDRADQALYKAKHAGKNRVVG</sequence>
<dbReference type="GO" id="GO:0052621">
    <property type="term" value="F:diguanylate cyclase activity"/>
    <property type="evidence" value="ECO:0007669"/>
    <property type="project" value="TreeGrafter"/>
</dbReference>
<protein>
    <submittedName>
        <fullName evidence="4">Sensor domain-containing diguanylate cyclase</fullName>
    </submittedName>
</protein>
<dbReference type="InterPro" id="IPR029787">
    <property type="entry name" value="Nucleotide_cyclase"/>
</dbReference>
<dbReference type="Gene3D" id="3.30.70.270">
    <property type="match status" value="1"/>
</dbReference>
<feature type="transmembrane region" description="Helical" evidence="1">
    <location>
        <begin position="34"/>
        <end position="53"/>
    </location>
</feature>
<evidence type="ECO:0000259" key="3">
    <source>
        <dbReference type="SMART" id="SM00267"/>
    </source>
</evidence>
<dbReference type="Pfam" id="PF00990">
    <property type="entry name" value="GGDEF"/>
    <property type="match status" value="1"/>
</dbReference>
<dbReference type="Proteomes" id="UP001178662">
    <property type="component" value="Chromosome"/>
</dbReference>
<dbReference type="InterPro" id="IPR000160">
    <property type="entry name" value="GGDEF_dom"/>
</dbReference>
<keyword evidence="1" id="KW-1133">Transmembrane helix</keyword>